<gene>
    <name evidence="2" type="ORF">CTOB1V02_LOCUS525</name>
</gene>
<sequence>MAEPSTSEGRPLMRQHRDPTATEVPAVRVSSSTSTSSNNGEADDKPTDFPPKASKRTLFRKSKTSFSLLSRSQNALIVGGPPGPESRLARRLSPGGYPLPKAMSHKRRRNERGDSVASTGSAAALGPSKGRQHRRSSVQLDMPEISQQDISPVSSLGSFGYSAPKVLPQPIQPAPIIKRRCSLTLPYPCLYGSWQMYPLVAKNSGSGENIPRTPESPGVVVEGSEFVTGEGRKRDSSLVQTTCLSPSKLRRNVELIAQTFQRIPMKDFAAEVRASVDVEQFMESAVLHLDTHESGLEGLVDVLLKETLAQDEPNVSLEEAKSVIFTQDSVMSSGLPPPLSGEEDRKEDITFGVCIFSAALEVVGQPSSVSSLDSGKRLSSTALGRCSPSVVSMYAMHDPGGRKMEIERDGFWEEELHGRRGQEGAKRRKSPRAGLLEWKCQKFLRLGSTFSRGLAGEIADAAARRQLVLEKQQKPQELFFSGSSSLSLQSLFMRCSNEGNIIKRAEERLESAVRGEGGREEVEILLAVSMSSLIAASSNADRFSIPIPPRTVEASGRGCNAF</sequence>
<feature type="region of interest" description="Disordered" evidence="1">
    <location>
        <begin position="1"/>
        <end position="136"/>
    </location>
</feature>
<feature type="compositionally biased region" description="Polar residues" evidence="1">
    <location>
        <begin position="64"/>
        <end position="75"/>
    </location>
</feature>
<reference evidence="2" key="1">
    <citation type="submission" date="2020-11" db="EMBL/GenBank/DDBJ databases">
        <authorList>
            <person name="Tran Van P."/>
        </authorList>
    </citation>
    <scope>NUCLEOTIDE SEQUENCE</scope>
</reference>
<dbReference type="EMBL" id="OB660068">
    <property type="protein sequence ID" value="CAD7222523.1"/>
    <property type="molecule type" value="Genomic_DNA"/>
</dbReference>
<feature type="compositionally biased region" description="Basic residues" evidence="1">
    <location>
        <begin position="53"/>
        <end position="63"/>
    </location>
</feature>
<organism evidence="2">
    <name type="scientific">Cyprideis torosa</name>
    <dbReference type="NCBI Taxonomy" id="163714"/>
    <lineage>
        <taxon>Eukaryota</taxon>
        <taxon>Metazoa</taxon>
        <taxon>Ecdysozoa</taxon>
        <taxon>Arthropoda</taxon>
        <taxon>Crustacea</taxon>
        <taxon>Oligostraca</taxon>
        <taxon>Ostracoda</taxon>
        <taxon>Podocopa</taxon>
        <taxon>Podocopida</taxon>
        <taxon>Cytherocopina</taxon>
        <taxon>Cytheroidea</taxon>
        <taxon>Cytherideidae</taxon>
        <taxon>Cyprideis</taxon>
    </lineage>
</organism>
<evidence type="ECO:0000256" key="1">
    <source>
        <dbReference type="SAM" id="MobiDB-lite"/>
    </source>
</evidence>
<accession>A0A7R8W5F5</accession>
<dbReference type="OrthoDB" id="1735926at2759"/>
<protein>
    <submittedName>
        <fullName evidence="2">Uncharacterized protein</fullName>
    </submittedName>
</protein>
<proteinExistence type="predicted"/>
<evidence type="ECO:0000313" key="2">
    <source>
        <dbReference type="EMBL" id="CAD7222523.1"/>
    </source>
</evidence>
<name>A0A7R8W5F5_9CRUS</name>
<dbReference type="AlphaFoldDB" id="A0A7R8W5F5"/>